<dbReference type="InterPro" id="IPR036388">
    <property type="entry name" value="WH-like_DNA-bd_sf"/>
</dbReference>
<evidence type="ECO:0000256" key="1">
    <source>
        <dbReference type="SAM" id="MobiDB-lite"/>
    </source>
</evidence>
<feature type="domain" description="DUF7344" evidence="2">
    <location>
        <begin position="38"/>
        <end position="113"/>
    </location>
</feature>
<feature type="compositionally biased region" description="Basic and acidic residues" evidence="1">
    <location>
        <begin position="14"/>
        <end position="31"/>
    </location>
</feature>
<dbReference type="EMBL" id="AOHW01000042">
    <property type="protein sequence ID" value="ELY38471.1"/>
    <property type="molecule type" value="Genomic_DNA"/>
</dbReference>
<dbReference type="Gene3D" id="1.10.10.10">
    <property type="entry name" value="Winged helix-like DNA-binding domain superfamily/Winged helix DNA-binding domain"/>
    <property type="match status" value="1"/>
</dbReference>
<keyword evidence="4" id="KW-1185">Reference proteome</keyword>
<sequence length="155" mass="17258">MVDFSPEDTGGRSSTRDRRFDPPSRSERGSPIDELLVLLSHQRRRDVLYYLSDHEVASLESLAATIAANEAGVAAERVSAERRESVLIDLYHNHLPKLTDRKLVEYDHRSGAIRWSSPPALFDELLECCYSLESTDGSATDDGSETDDESDTNGT</sequence>
<dbReference type="PATRIC" id="fig|1114856.3.peg.3658"/>
<feature type="region of interest" description="Disordered" evidence="1">
    <location>
        <begin position="134"/>
        <end position="155"/>
    </location>
</feature>
<gene>
    <name evidence="3" type="ORF">C496_17652</name>
</gene>
<dbReference type="InterPro" id="IPR055768">
    <property type="entry name" value="DUF7344"/>
</dbReference>
<evidence type="ECO:0000313" key="3">
    <source>
        <dbReference type="EMBL" id="ELY38471.1"/>
    </source>
</evidence>
<accession>L9VN43</accession>
<dbReference type="RefSeq" id="WP_006091596.1">
    <property type="nucleotide sequence ID" value="NZ_AOHW01000042.1"/>
</dbReference>
<feature type="region of interest" description="Disordered" evidence="1">
    <location>
        <begin position="1"/>
        <end position="31"/>
    </location>
</feature>
<reference evidence="3 4" key="1">
    <citation type="journal article" date="2014" name="PLoS Genet.">
        <title>Phylogenetically driven sequencing of extremely halophilic archaea reveals strategies for static and dynamic osmo-response.</title>
        <authorList>
            <person name="Becker E.A."/>
            <person name="Seitzer P.M."/>
            <person name="Tritt A."/>
            <person name="Larsen D."/>
            <person name="Krusor M."/>
            <person name="Yao A.I."/>
            <person name="Wu D."/>
            <person name="Madern D."/>
            <person name="Eisen J.A."/>
            <person name="Darling A.E."/>
            <person name="Facciotti M.T."/>
        </authorList>
    </citation>
    <scope>NUCLEOTIDE SEQUENCE [LARGE SCALE GENOMIC DNA]</scope>
    <source>
        <strain evidence="3 4">GA33</strain>
    </source>
</reference>
<dbReference type="Pfam" id="PF24035">
    <property type="entry name" value="DUF7344"/>
    <property type="match status" value="1"/>
</dbReference>
<evidence type="ECO:0000313" key="4">
    <source>
        <dbReference type="Proteomes" id="UP000011599"/>
    </source>
</evidence>
<dbReference type="OrthoDB" id="247722at2157"/>
<dbReference type="eggNOG" id="arCOG03828">
    <property type="taxonomic scope" value="Archaea"/>
</dbReference>
<feature type="compositionally biased region" description="Acidic residues" evidence="1">
    <location>
        <begin position="142"/>
        <end position="155"/>
    </location>
</feature>
<comment type="caution">
    <text evidence="3">The sequence shown here is derived from an EMBL/GenBank/DDBJ whole genome shotgun (WGS) entry which is preliminary data.</text>
</comment>
<proteinExistence type="predicted"/>
<evidence type="ECO:0000259" key="2">
    <source>
        <dbReference type="Pfam" id="PF24035"/>
    </source>
</evidence>
<dbReference type="AlphaFoldDB" id="L9VN43"/>
<dbReference type="Proteomes" id="UP000011599">
    <property type="component" value="Unassembled WGS sequence"/>
</dbReference>
<protein>
    <recommendedName>
        <fullName evidence="2">DUF7344 domain-containing protein</fullName>
    </recommendedName>
</protein>
<name>L9VN43_9EURY</name>
<organism evidence="3 4">
    <name type="scientific">Natronorubrum tibetense GA33</name>
    <dbReference type="NCBI Taxonomy" id="1114856"/>
    <lineage>
        <taxon>Archaea</taxon>
        <taxon>Methanobacteriati</taxon>
        <taxon>Methanobacteriota</taxon>
        <taxon>Stenosarchaea group</taxon>
        <taxon>Halobacteria</taxon>
        <taxon>Halobacteriales</taxon>
        <taxon>Natrialbaceae</taxon>
        <taxon>Natronorubrum</taxon>
    </lineage>
</organism>